<accession>A0ACC1HH00</accession>
<comment type="caution">
    <text evidence="1">The sequence shown here is derived from an EMBL/GenBank/DDBJ whole genome shotgun (WGS) entry which is preliminary data.</text>
</comment>
<dbReference type="EMBL" id="JAMZIH010005928">
    <property type="protein sequence ID" value="KAJ1674487.1"/>
    <property type="molecule type" value="Genomic_DNA"/>
</dbReference>
<proteinExistence type="predicted"/>
<feature type="non-terminal residue" evidence="1">
    <location>
        <position position="1"/>
    </location>
</feature>
<organism evidence="1 2">
    <name type="scientific">Spiromyces aspiralis</name>
    <dbReference type="NCBI Taxonomy" id="68401"/>
    <lineage>
        <taxon>Eukaryota</taxon>
        <taxon>Fungi</taxon>
        <taxon>Fungi incertae sedis</taxon>
        <taxon>Zoopagomycota</taxon>
        <taxon>Kickxellomycotina</taxon>
        <taxon>Kickxellomycetes</taxon>
        <taxon>Kickxellales</taxon>
        <taxon>Kickxellaceae</taxon>
        <taxon>Spiromyces</taxon>
    </lineage>
</organism>
<sequence>RSSIGSGSEVGPPSATPSATASPIHIDTAATSGSDTRERQTPRAHLPFAELPIEIPKAASSFDADVVQYGVGKRKVLYKRQLADVEFQLAQEDTMDSPSADSSGQNAAEILRQAMDGGREASDLVKGVYEGGLKTWECSIDLINYLTETYDDEGLVDLDVLEIGCGSALPSLHILKAQHEVAAAAAGSGRQIGRVHMQDYNHEVLRLVTLSNVLLNTVLNPSLVEGDGTVATVDIDELRGRELQAVGQLSSSPVTEDGDGVLELSDQDIENADRLLREKLIAAGDGDMPRIALYSGDWSRVSEELERRGYKYDLVVTSETIYDEDSYEGLYKLVRSALRKEQPRERTVFEPRALVAAKTIYFGLTGSTLTFKKWVEERGEMRVQTVWQSSDSMGREILELRWL</sequence>
<evidence type="ECO:0000313" key="1">
    <source>
        <dbReference type="EMBL" id="KAJ1674487.1"/>
    </source>
</evidence>
<dbReference type="Proteomes" id="UP001145114">
    <property type="component" value="Unassembled WGS sequence"/>
</dbReference>
<keyword evidence="2" id="KW-1185">Reference proteome</keyword>
<reference evidence="1" key="1">
    <citation type="submission" date="2022-06" db="EMBL/GenBank/DDBJ databases">
        <title>Phylogenomic reconstructions and comparative analyses of Kickxellomycotina fungi.</title>
        <authorList>
            <person name="Reynolds N.K."/>
            <person name="Stajich J.E."/>
            <person name="Barry K."/>
            <person name="Grigoriev I.V."/>
            <person name="Crous P."/>
            <person name="Smith M.E."/>
        </authorList>
    </citation>
    <scope>NUCLEOTIDE SEQUENCE</scope>
    <source>
        <strain evidence="1">RSA 2271</strain>
    </source>
</reference>
<protein>
    <submittedName>
        <fullName evidence="1">Uncharacterized protein</fullName>
    </submittedName>
</protein>
<gene>
    <name evidence="1" type="ORF">EV182_003181</name>
</gene>
<name>A0ACC1HH00_9FUNG</name>
<evidence type="ECO:0000313" key="2">
    <source>
        <dbReference type="Proteomes" id="UP001145114"/>
    </source>
</evidence>